<sequence>MGRRKKVNIKTNLIVENVISPIEETDSSNSNADKEDKKQMDAFKLLMDSRNKVIGCNSPGKEKNSECNVQDVIEKKKIKARRLLSLQKMAQAKGALQKQEMEELRETCINQKMEERAKRLKSMITKNDLALAKNIKNPPKLNTTDKKSDQTQVSEIGTILNNKNNSYIHDKALPNRDFFDNSISTNSNANTTMSQEEVEFLKKLSPSLKKKENMLCYFKKVPKDTEICIDNSETENVNSNETTIKVKFTPKTKKKKKLGGFENNLVNSNKDIKSKPKNNNIAKEVCLSENSTVNENTDEERKRKRKKHIKESLNVDSVEKLSPNDRPKRNIKKPLKYVDDIFVSSDEELHIFTPKKKKNMEIKNRLLQGNNDNNINETKYQISKEISIQYVNKTKSKPNRTVIVQDKKPPKLAPIFATKSQVTAEELIAKQKFLRSGIPSHIKKNTSQQAISTLGCDIFHTVVHVQQIVPKADANVNSLTSSVPVIECDDKLKVANVLPNLFKNLLISDIEKKNIITENRSNVEAILHSMKQMYSKFPVYRTYHLLKAKSRGEFGDSNYTNIDNSMEIINGCVDTCNDNPDKLKWTDKYKARSTKQLIGNFESIKELKKWLVSWTESDVSVRHDSDSSDFYHSDSDSGDAIRMRNNLLILTGKTGTGKTSSVYAVASELSIKVIEVNASNKRTGKIMLQDLQEATQSHKVDRQRDCIDNSQKSLDKDANALLKVKKRGRPAKNKEILSQSCSSTIKKDTNSEPFSSQESLRTGMSLILIDDADIVFEQDDGFCSAIAQLIHSSKRPVILIAESSQCPHLQKYLKYGQIINMQPLLPRMLGTWLDIMCLADSGTCYPGLGAMLLDFFKGDIRKSINCLQYYMTSQKYISKQEDASQGSEFNDKQDVNDENSSMSWAVNEDFEEKISYANTSCNSSENIQYFMDKQLNLQYPSPSLVFNVWWSMLKLLSHNMYDIKIPLCKHTDMETNQRNILKLQVHASTLDTISLLDCLENTTAECQSNITSNPWFSPENDSLIETENFECYDRNNEIRQDISQWLMTSSIRNAQTKLGCEHKTDLQFPSMTWQRDRDKIVSRHKNLASYLNLSSMMDRKAVALDYWSSCRTICRLEKIKTDSNSKRNNSSIRSELSNGVVAKQALNLSQQSRPSPGGQGYDGANLMSVVYGCLQTLIKEHAPNANYVFIVRHTQ</sequence>
<keyword evidence="9" id="KW-1185">Reference proteome</keyword>
<dbReference type="GO" id="GO:0005524">
    <property type="term" value="F:ATP binding"/>
    <property type="evidence" value="ECO:0007669"/>
    <property type="project" value="UniProtKB-KW"/>
</dbReference>
<evidence type="ECO:0000256" key="3">
    <source>
        <dbReference type="ARBA" id="ARBA00022763"/>
    </source>
</evidence>
<dbReference type="GO" id="GO:0003682">
    <property type="term" value="F:chromatin binding"/>
    <property type="evidence" value="ECO:0007669"/>
    <property type="project" value="TreeGrafter"/>
</dbReference>
<accession>A0A8S3XJ57</accession>
<comment type="caution">
    <text evidence="8">The sequence shown here is derived from an EMBL/GenBank/DDBJ whole genome shotgun (WGS) entry which is preliminary data.</text>
</comment>
<keyword evidence="3" id="KW-0227">DNA damage</keyword>
<dbReference type="InterPro" id="IPR003959">
    <property type="entry name" value="ATPase_AAA_core"/>
</dbReference>
<evidence type="ECO:0000256" key="5">
    <source>
        <dbReference type="ARBA" id="ARBA00023242"/>
    </source>
</evidence>
<name>A0A8S3XJ57_PARAO</name>
<evidence type="ECO:0000256" key="1">
    <source>
        <dbReference type="ARBA" id="ARBA00004123"/>
    </source>
</evidence>
<keyword evidence="5" id="KW-0539">Nucleus</keyword>
<keyword evidence="6" id="KW-0131">Cell cycle</keyword>
<dbReference type="PANTHER" id="PTHR12172">
    <property type="entry name" value="CELL CYCLE CHECKPOINT PROTEIN RAD17"/>
    <property type="match status" value="1"/>
</dbReference>
<evidence type="ECO:0000256" key="6">
    <source>
        <dbReference type="ARBA" id="ARBA00023306"/>
    </source>
</evidence>
<dbReference type="AlphaFoldDB" id="A0A8S3XJ57"/>
<dbReference type="GO" id="GO:0005634">
    <property type="term" value="C:nucleus"/>
    <property type="evidence" value="ECO:0007669"/>
    <property type="project" value="UniProtKB-SubCell"/>
</dbReference>
<evidence type="ECO:0000256" key="4">
    <source>
        <dbReference type="ARBA" id="ARBA00022840"/>
    </source>
</evidence>
<protein>
    <submittedName>
        <fullName evidence="8">(apollo) hypothetical protein</fullName>
    </submittedName>
</protein>
<dbReference type="GO" id="GO:0006281">
    <property type="term" value="P:DNA repair"/>
    <property type="evidence" value="ECO:0007669"/>
    <property type="project" value="InterPro"/>
</dbReference>
<evidence type="ECO:0000256" key="2">
    <source>
        <dbReference type="ARBA" id="ARBA00022741"/>
    </source>
</evidence>
<dbReference type="Pfam" id="PF00004">
    <property type="entry name" value="AAA"/>
    <property type="match status" value="1"/>
</dbReference>
<dbReference type="EMBL" id="CAJQZP010001172">
    <property type="protein sequence ID" value="CAG5025822.1"/>
    <property type="molecule type" value="Genomic_DNA"/>
</dbReference>
<evidence type="ECO:0000313" key="9">
    <source>
        <dbReference type="Proteomes" id="UP000691718"/>
    </source>
</evidence>
<dbReference type="InterPro" id="IPR004582">
    <property type="entry name" value="Checkpoint_prot_Rad17_Rad24"/>
</dbReference>
<organism evidence="8 9">
    <name type="scientific">Parnassius apollo</name>
    <name type="common">Apollo butterfly</name>
    <name type="synonym">Papilio apollo</name>
    <dbReference type="NCBI Taxonomy" id="110799"/>
    <lineage>
        <taxon>Eukaryota</taxon>
        <taxon>Metazoa</taxon>
        <taxon>Ecdysozoa</taxon>
        <taxon>Arthropoda</taxon>
        <taxon>Hexapoda</taxon>
        <taxon>Insecta</taxon>
        <taxon>Pterygota</taxon>
        <taxon>Neoptera</taxon>
        <taxon>Endopterygota</taxon>
        <taxon>Lepidoptera</taxon>
        <taxon>Glossata</taxon>
        <taxon>Ditrysia</taxon>
        <taxon>Papilionoidea</taxon>
        <taxon>Papilionidae</taxon>
        <taxon>Parnassiinae</taxon>
        <taxon>Parnassini</taxon>
        <taxon>Parnassius</taxon>
        <taxon>Parnassius</taxon>
    </lineage>
</organism>
<evidence type="ECO:0000259" key="7">
    <source>
        <dbReference type="Pfam" id="PF00004"/>
    </source>
</evidence>
<reference evidence="8" key="1">
    <citation type="submission" date="2021-04" db="EMBL/GenBank/DDBJ databases">
        <authorList>
            <person name="Tunstrom K."/>
        </authorList>
    </citation>
    <scope>NUCLEOTIDE SEQUENCE</scope>
</reference>
<keyword evidence="2" id="KW-0547">Nucleotide-binding</keyword>
<dbReference type="GO" id="GO:0003689">
    <property type="term" value="F:DNA clamp loader activity"/>
    <property type="evidence" value="ECO:0007669"/>
    <property type="project" value="TreeGrafter"/>
</dbReference>
<dbReference type="OrthoDB" id="9996895at2759"/>
<proteinExistence type="predicted"/>
<comment type="subcellular location">
    <subcellularLocation>
        <location evidence="1">Nucleus</location>
    </subcellularLocation>
</comment>
<dbReference type="GO" id="GO:0000077">
    <property type="term" value="P:DNA damage checkpoint signaling"/>
    <property type="evidence" value="ECO:0007669"/>
    <property type="project" value="TreeGrafter"/>
</dbReference>
<keyword evidence="4" id="KW-0067">ATP-binding</keyword>
<feature type="domain" description="ATPase AAA-type core" evidence="7">
    <location>
        <begin position="648"/>
        <end position="695"/>
    </location>
</feature>
<evidence type="ECO:0000313" key="8">
    <source>
        <dbReference type="EMBL" id="CAG5025822.1"/>
    </source>
</evidence>
<dbReference type="Proteomes" id="UP000691718">
    <property type="component" value="Unassembled WGS sequence"/>
</dbReference>
<dbReference type="GO" id="GO:0016887">
    <property type="term" value="F:ATP hydrolysis activity"/>
    <property type="evidence" value="ECO:0007669"/>
    <property type="project" value="InterPro"/>
</dbReference>
<dbReference type="PANTHER" id="PTHR12172:SF1">
    <property type="entry name" value="P-LOOP CONTAINING NUCLEOSIDE TRIPHOSPHATE HYDROLASES SUPERFAMILY PROTEIN"/>
    <property type="match status" value="1"/>
</dbReference>
<gene>
    <name evidence="8" type="ORF">PAPOLLO_LOCUS18493</name>
</gene>
<dbReference type="GO" id="GO:0033314">
    <property type="term" value="P:mitotic DNA replication checkpoint signaling"/>
    <property type="evidence" value="ECO:0007669"/>
    <property type="project" value="TreeGrafter"/>
</dbReference>